<dbReference type="Gene3D" id="3.10.50.10">
    <property type="match status" value="1"/>
</dbReference>
<dbReference type="InterPro" id="IPR001223">
    <property type="entry name" value="Glyco_hydro18_cat"/>
</dbReference>
<dbReference type="GO" id="GO:0008061">
    <property type="term" value="F:chitin binding"/>
    <property type="evidence" value="ECO:0007669"/>
    <property type="project" value="TreeGrafter"/>
</dbReference>
<dbReference type="Gene3D" id="3.20.20.80">
    <property type="entry name" value="Glycosidases"/>
    <property type="match status" value="1"/>
</dbReference>
<feature type="domain" description="GH18" evidence="2">
    <location>
        <begin position="1"/>
        <end position="92"/>
    </location>
</feature>
<dbReference type="Proteomes" id="UP001488838">
    <property type="component" value="Unassembled WGS sequence"/>
</dbReference>
<evidence type="ECO:0000256" key="1">
    <source>
        <dbReference type="SAM" id="MobiDB-lite"/>
    </source>
</evidence>
<feature type="region of interest" description="Disordered" evidence="1">
    <location>
        <begin position="96"/>
        <end position="117"/>
    </location>
</feature>
<reference evidence="3 4" key="1">
    <citation type="journal article" date="2023" name="bioRxiv">
        <title>Conserved and derived expression patterns and positive selection on dental genes reveal complex evolutionary context of ever-growing rodent molars.</title>
        <authorList>
            <person name="Calamari Z.T."/>
            <person name="Song A."/>
            <person name="Cohen E."/>
            <person name="Akter M."/>
            <person name="Roy R.D."/>
            <person name="Hallikas O."/>
            <person name="Christensen M.M."/>
            <person name="Li P."/>
            <person name="Marangoni P."/>
            <person name="Jernvall J."/>
            <person name="Klein O.D."/>
        </authorList>
    </citation>
    <scope>NUCLEOTIDE SEQUENCE [LARGE SCALE GENOMIC DNA]</scope>
    <source>
        <strain evidence="3">V071</strain>
    </source>
</reference>
<gene>
    <name evidence="3" type="ORF">U0070_020719</name>
</gene>
<dbReference type="SUPFAM" id="SSF51445">
    <property type="entry name" value="(Trans)glycosidases"/>
    <property type="match status" value="1"/>
</dbReference>
<dbReference type="PANTHER" id="PTHR11177">
    <property type="entry name" value="CHITINASE"/>
    <property type="match status" value="1"/>
</dbReference>
<dbReference type="InterPro" id="IPR029070">
    <property type="entry name" value="Chitinase_insertion_sf"/>
</dbReference>
<dbReference type="GO" id="GO:0005975">
    <property type="term" value="P:carbohydrate metabolic process"/>
    <property type="evidence" value="ECO:0007669"/>
    <property type="project" value="InterPro"/>
</dbReference>
<accession>A0AAW0HHS2</accession>
<evidence type="ECO:0000259" key="2">
    <source>
        <dbReference type="PROSITE" id="PS51910"/>
    </source>
</evidence>
<dbReference type="PROSITE" id="PS51910">
    <property type="entry name" value="GH18_2"/>
    <property type="match status" value="1"/>
</dbReference>
<dbReference type="Pfam" id="PF00704">
    <property type="entry name" value="Glyco_hydro_18"/>
    <property type="match status" value="1"/>
</dbReference>
<organism evidence="3 4">
    <name type="scientific">Myodes glareolus</name>
    <name type="common">Bank vole</name>
    <name type="synonym">Clethrionomys glareolus</name>
    <dbReference type="NCBI Taxonomy" id="447135"/>
    <lineage>
        <taxon>Eukaryota</taxon>
        <taxon>Metazoa</taxon>
        <taxon>Chordata</taxon>
        <taxon>Craniata</taxon>
        <taxon>Vertebrata</taxon>
        <taxon>Euteleostomi</taxon>
        <taxon>Mammalia</taxon>
        <taxon>Eutheria</taxon>
        <taxon>Euarchontoglires</taxon>
        <taxon>Glires</taxon>
        <taxon>Rodentia</taxon>
        <taxon>Myomorpha</taxon>
        <taxon>Muroidea</taxon>
        <taxon>Cricetidae</taxon>
        <taxon>Arvicolinae</taxon>
        <taxon>Myodes</taxon>
    </lineage>
</organism>
<name>A0AAW0HHS2_MYOGA</name>
<protein>
    <recommendedName>
        <fullName evidence="2">GH18 domain-containing protein</fullName>
    </recommendedName>
</protein>
<dbReference type="SUPFAM" id="SSF54556">
    <property type="entry name" value="Chitinase insertion domain"/>
    <property type="match status" value="1"/>
</dbReference>
<keyword evidence="4" id="KW-1185">Reference proteome</keyword>
<dbReference type="GO" id="GO:0006032">
    <property type="term" value="P:chitin catabolic process"/>
    <property type="evidence" value="ECO:0007669"/>
    <property type="project" value="TreeGrafter"/>
</dbReference>
<evidence type="ECO:0000313" key="4">
    <source>
        <dbReference type="Proteomes" id="UP001488838"/>
    </source>
</evidence>
<dbReference type="PANTHER" id="PTHR11177:SF188">
    <property type="entry name" value="ACIDIC MAMMALIAN CHITINASE"/>
    <property type="match status" value="1"/>
</dbReference>
<proteinExistence type="predicted"/>
<evidence type="ECO:0000313" key="3">
    <source>
        <dbReference type="EMBL" id="KAK7802324.1"/>
    </source>
</evidence>
<dbReference type="EMBL" id="JBBHLL010000467">
    <property type="protein sequence ID" value="KAK7802324.1"/>
    <property type="molecule type" value="Genomic_DNA"/>
</dbReference>
<dbReference type="InterPro" id="IPR017853">
    <property type="entry name" value="GH"/>
</dbReference>
<feature type="compositionally biased region" description="Polar residues" evidence="1">
    <location>
        <begin position="96"/>
        <end position="112"/>
    </location>
</feature>
<comment type="caution">
    <text evidence="3">The sequence shown here is derived from an EMBL/GenBank/DDBJ whole genome shotgun (WGS) entry which is preliminary data.</text>
</comment>
<dbReference type="InterPro" id="IPR050314">
    <property type="entry name" value="Glycosyl_Hydrlase_18"/>
</dbReference>
<dbReference type="AlphaFoldDB" id="A0AAW0HHS2"/>
<dbReference type="GO" id="GO:0004568">
    <property type="term" value="F:chitinase activity"/>
    <property type="evidence" value="ECO:0007669"/>
    <property type="project" value="TreeGrafter"/>
</dbReference>
<dbReference type="GO" id="GO:0005576">
    <property type="term" value="C:extracellular region"/>
    <property type="evidence" value="ECO:0007669"/>
    <property type="project" value="TreeGrafter"/>
</dbReference>
<sequence>MKQEFKEICTFLRNGDTKVWDTPQEAPYAYKSNEWVRYDNIRSFSVKAQWLKQNNFGGAMIWAFDLDDFNGSFCDQGKFPLTSTLNKALGVSTSCTASDVPSEPVTSPPVNRSRSRSGWGVGALDAVDSVLAKLMACTLWPMTDMPSGTAPVESHT</sequence>